<dbReference type="EMBL" id="WSRP01000016">
    <property type="protein sequence ID" value="MVX56818.1"/>
    <property type="molecule type" value="Genomic_DNA"/>
</dbReference>
<organism evidence="1 2">
    <name type="scientific">Parasutterella muris</name>
    <dbReference type="NCBI Taxonomy" id="2565572"/>
    <lineage>
        <taxon>Bacteria</taxon>
        <taxon>Pseudomonadati</taxon>
        <taxon>Pseudomonadota</taxon>
        <taxon>Betaproteobacteria</taxon>
        <taxon>Burkholderiales</taxon>
        <taxon>Sutterellaceae</taxon>
        <taxon>Parasutterella</taxon>
    </lineage>
</organism>
<evidence type="ECO:0000313" key="2">
    <source>
        <dbReference type="Proteomes" id="UP000472580"/>
    </source>
</evidence>
<dbReference type="RefSeq" id="WP_160335249.1">
    <property type="nucleotide sequence ID" value="NZ_WSRP01000016.1"/>
</dbReference>
<gene>
    <name evidence="1" type="ORF">E5987_06290</name>
</gene>
<evidence type="ECO:0000313" key="1">
    <source>
        <dbReference type="EMBL" id="MVX56818.1"/>
    </source>
</evidence>
<comment type="caution">
    <text evidence="1">The sequence shown here is derived from an EMBL/GenBank/DDBJ whole genome shotgun (WGS) entry which is preliminary data.</text>
</comment>
<reference evidence="1 2" key="1">
    <citation type="submission" date="2019-12" db="EMBL/GenBank/DDBJ databases">
        <title>Microbes associate with the intestines of laboratory mice.</title>
        <authorList>
            <person name="Navarre W."/>
            <person name="Wong E."/>
        </authorList>
    </citation>
    <scope>NUCLEOTIDE SEQUENCE [LARGE SCALE GENOMIC DNA]</scope>
    <source>
        <strain evidence="1 2">NM82_D38</strain>
    </source>
</reference>
<keyword evidence="2" id="KW-1185">Reference proteome</keyword>
<accession>A0A6L6YJG3</accession>
<sequence length="287" mass="33983">MKGIISGIKVPKEPFDASKVPLDLRIMPLREAEDLRDSYFYERYIGFELEAELTHEHYIEGVSPFRIGYKEHTSKEELKRPPLSVADYLFRREYIQERGRIYEMWPEAKHHIASAFLIVLNECPLKDPLGTKEFYSRELASPMNLGEYRRRYNLNILVPYFLYYYSATGEKAENLAGVLEFIDPNYACLFAELEEMKKLKSFYKNLFKELTRYKRQRDEGLFTKVMIEIGRLMSQKMLEFDVYNESENSYSMSAIKKLCLSCRIDFGAVSEETKTEKYSFHPLWGTW</sequence>
<name>A0A6L6YJG3_9BURK</name>
<proteinExistence type="predicted"/>
<dbReference type="AlphaFoldDB" id="A0A6L6YJG3"/>
<dbReference type="Proteomes" id="UP000472580">
    <property type="component" value="Unassembled WGS sequence"/>
</dbReference>
<protein>
    <submittedName>
        <fullName evidence="1">Uncharacterized protein</fullName>
    </submittedName>
</protein>